<dbReference type="Gene3D" id="3.40.50.1820">
    <property type="entry name" value="alpha/beta hydrolase"/>
    <property type="match status" value="1"/>
</dbReference>
<dbReference type="SUPFAM" id="SSF53474">
    <property type="entry name" value="alpha/beta-Hydrolases"/>
    <property type="match status" value="1"/>
</dbReference>
<comment type="caution">
    <text evidence="1">The sequence shown here is derived from an EMBL/GenBank/DDBJ whole genome shotgun (WGS) entry which is preliminary data.</text>
</comment>
<accession>A0ABV2PRD1</accession>
<gene>
    <name evidence="1" type="ORF">ABIA69_004740</name>
</gene>
<sequence length="69" mass="7554">MNVLIQGQGEETVVLLPGLGTGTPALDFKPLVEELSPFYRVVVMEPFGYGLSDITEKERSTAHICDDTQ</sequence>
<dbReference type="InterPro" id="IPR029058">
    <property type="entry name" value="AB_hydrolase_fold"/>
</dbReference>
<proteinExistence type="predicted"/>
<protein>
    <submittedName>
        <fullName evidence="1">Pimeloyl-ACP methyl ester carboxylesterase</fullName>
    </submittedName>
</protein>
<dbReference type="Proteomes" id="UP001549363">
    <property type="component" value="Unassembled WGS sequence"/>
</dbReference>
<reference evidence="1 2" key="1">
    <citation type="submission" date="2024-06" db="EMBL/GenBank/DDBJ databases">
        <title>Sorghum-associated microbial communities from plants grown in Nebraska, USA.</title>
        <authorList>
            <person name="Schachtman D."/>
        </authorList>
    </citation>
    <scope>NUCLEOTIDE SEQUENCE [LARGE SCALE GENOMIC DNA]</scope>
    <source>
        <strain evidence="1 2">736</strain>
    </source>
</reference>
<name>A0ABV2PRD1_9BACI</name>
<evidence type="ECO:0000313" key="2">
    <source>
        <dbReference type="Proteomes" id="UP001549363"/>
    </source>
</evidence>
<organism evidence="1 2">
    <name type="scientific">Lysinibacillus parviboronicapiens</name>
    <dbReference type="NCBI Taxonomy" id="436516"/>
    <lineage>
        <taxon>Bacteria</taxon>
        <taxon>Bacillati</taxon>
        <taxon>Bacillota</taxon>
        <taxon>Bacilli</taxon>
        <taxon>Bacillales</taxon>
        <taxon>Bacillaceae</taxon>
        <taxon>Lysinibacillus</taxon>
    </lineage>
</organism>
<dbReference type="EMBL" id="JBEPSB010000046">
    <property type="protein sequence ID" value="MET4563520.1"/>
    <property type="molecule type" value="Genomic_DNA"/>
</dbReference>
<keyword evidence="2" id="KW-1185">Reference proteome</keyword>
<evidence type="ECO:0000313" key="1">
    <source>
        <dbReference type="EMBL" id="MET4563520.1"/>
    </source>
</evidence>